<feature type="region of interest" description="Disordered" evidence="7">
    <location>
        <begin position="54"/>
        <end position="78"/>
    </location>
</feature>
<evidence type="ECO:0000256" key="3">
    <source>
        <dbReference type="ARBA" id="ARBA00022525"/>
    </source>
</evidence>
<dbReference type="GO" id="GO:0005576">
    <property type="term" value="C:extracellular region"/>
    <property type="evidence" value="ECO:0007669"/>
    <property type="project" value="UniProtKB-SubCell"/>
</dbReference>
<comment type="subcellular location">
    <subcellularLocation>
        <location evidence="1">Secreted</location>
        <location evidence="1">Extracellular space</location>
    </subcellularLocation>
</comment>
<feature type="signal peptide" evidence="8">
    <location>
        <begin position="1"/>
        <end position="22"/>
    </location>
</feature>
<evidence type="ECO:0000256" key="4">
    <source>
        <dbReference type="ARBA" id="ARBA00022729"/>
    </source>
</evidence>
<evidence type="ECO:0000313" key="10">
    <source>
        <dbReference type="Proteomes" id="UP001457282"/>
    </source>
</evidence>
<evidence type="ECO:0000256" key="6">
    <source>
        <dbReference type="ARBA" id="ARBA00023278"/>
    </source>
</evidence>
<comment type="caution">
    <text evidence="9">The sequence shown here is derived from an EMBL/GenBank/DDBJ whole genome shotgun (WGS) entry which is preliminary data.</text>
</comment>
<evidence type="ECO:0008006" key="11">
    <source>
        <dbReference type="Google" id="ProtNLM"/>
    </source>
</evidence>
<comment type="similarity">
    <text evidence="2">Belongs to the CLV3/ESR signal peptide family.</text>
</comment>
<feature type="chain" id="PRO_5043688211" description="CLAVATA3/ESR (CLE)-related protein" evidence="8">
    <location>
        <begin position="23"/>
        <end position="78"/>
    </location>
</feature>
<name>A0AAW1XPG1_RUBAR</name>
<evidence type="ECO:0000256" key="7">
    <source>
        <dbReference type="SAM" id="MobiDB-lite"/>
    </source>
</evidence>
<dbReference type="GO" id="GO:0033612">
    <property type="term" value="F:receptor serine/threonine kinase binding"/>
    <property type="evidence" value="ECO:0007669"/>
    <property type="project" value="TreeGrafter"/>
</dbReference>
<organism evidence="9 10">
    <name type="scientific">Rubus argutus</name>
    <name type="common">Southern blackberry</name>
    <dbReference type="NCBI Taxonomy" id="59490"/>
    <lineage>
        <taxon>Eukaryota</taxon>
        <taxon>Viridiplantae</taxon>
        <taxon>Streptophyta</taxon>
        <taxon>Embryophyta</taxon>
        <taxon>Tracheophyta</taxon>
        <taxon>Spermatophyta</taxon>
        <taxon>Magnoliopsida</taxon>
        <taxon>eudicotyledons</taxon>
        <taxon>Gunneridae</taxon>
        <taxon>Pentapetalae</taxon>
        <taxon>rosids</taxon>
        <taxon>fabids</taxon>
        <taxon>Rosales</taxon>
        <taxon>Rosaceae</taxon>
        <taxon>Rosoideae</taxon>
        <taxon>Rosoideae incertae sedis</taxon>
        <taxon>Rubus</taxon>
    </lineage>
</organism>
<reference evidence="9 10" key="1">
    <citation type="journal article" date="2023" name="G3 (Bethesda)">
        <title>A chromosome-length genome assembly and annotation of blackberry (Rubus argutus, cv. 'Hillquist').</title>
        <authorList>
            <person name="Bruna T."/>
            <person name="Aryal R."/>
            <person name="Dudchenko O."/>
            <person name="Sargent D.J."/>
            <person name="Mead D."/>
            <person name="Buti M."/>
            <person name="Cavallini A."/>
            <person name="Hytonen T."/>
            <person name="Andres J."/>
            <person name="Pham M."/>
            <person name="Weisz D."/>
            <person name="Mascagni F."/>
            <person name="Usai G."/>
            <person name="Natali L."/>
            <person name="Bassil N."/>
            <person name="Fernandez G.E."/>
            <person name="Lomsadze A."/>
            <person name="Armour M."/>
            <person name="Olukolu B."/>
            <person name="Poorten T."/>
            <person name="Britton C."/>
            <person name="Davik J."/>
            <person name="Ashrafi H."/>
            <person name="Aiden E.L."/>
            <person name="Borodovsky M."/>
            <person name="Worthington M."/>
        </authorList>
    </citation>
    <scope>NUCLEOTIDE SEQUENCE [LARGE SCALE GENOMIC DNA]</scope>
    <source>
        <strain evidence="9">PI 553951</strain>
    </source>
</reference>
<evidence type="ECO:0000256" key="1">
    <source>
        <dbReference type="ARBA" id="ARBA00004239"/>
    </source>
</evidence>
<gene>
    <name evidence="9" type="ORF">M0R45_014668</name>
</gene>
<evidence type="ECO:0000256" key="2">
    <source>
        <dbReference type="ARBA" id="ARBA00005416"/>
    </source>
</evidence>
<keyword evidence="3" id="KW-0964">Secreted</keyword>
<dbReference type="EMBL" id="JBEDUW010000003">
    <property type="protein sequence ID" value="KAK9937903.1"/>
    <property type="molecule type" value="Genomic_DNA"/>
</dbReference>
<evidence type="ECO:0000313" key="9">
    <source>
        <dbReference type="EMBL" id="KAK9937903.1"/>
    </source>
</evidence>
<protein>
    <recommendedName>
        <fullName evidence="11">CLAVATA3/ESR (CLE)-related protein</fullName>
    </recommendedName>
</protein>
<dbReference type="PANTHER" id="PTHR33869:SF24">
    <property type="entry name" value="CLAVATA3_ESR (CLE)-RELATED PROTEIN 33"/>
    <property type="match status" value="1"/>
</dbReference>
<accession>A0AAW1XPG1</accession>
<dbReference type="PANTHER" id="PTHR33869">
    <property type="entry name" value="CLAVATA3/ESR (CLE)-RELATED PROTEIN 3"/>
    <property type="match status" value="1"/>
</dbReference>
<evidence type="ECO:0000256" key="8">
    <source>
        <dbReference type="SAM" id="SignalP"/>
    </source>
</evidence>
<dbReference type="AlphaFoldDB" id="A0AAW1XPG1"/>
<evidence type="ECO:0000256" key="5">
    <source>
        <dbReference type="ARBA" id="ARBA00023180"/>
    </source>
</evidence>
<keyword evidence="5" id="KW-0325">Glycoprotein</keyword>
<keyword evidence="4 8" id="KW-0732">Signal</keyword>
<proteinExistence type="inferred from homology"/>
<keyword evidence="6" id="KW-0379">Hydroxylation</keyword>
<sequence>MARNLKYLWFFFVLVLLSFSSSHQTRAPAPLLKESKDVVHESMMETARKVLKASIQRQAGKPSEPKRLSPGGPDPRHH</sequence>
<dbReference type="Proteomes" id="UP001457282">
    <property type="component" value="Unassembled WGS sequence"/>
</dbReference>
<keyword evidence="10" id="KW-1185">Reference proteome</keyword>
<dbReference type="InterPro" id="IPR039616">
    <property type="entry name" value="CLE1-4"/>
</dbReference>